<dbReference type="Gene3D" id="2.40.170.20">
    <property type="entry name" value="TonB-dependent receptor, beta-barrel domain"/>
    <property type="match status" value="1"/>
</dbReference>
<keyword evidence="6" id="KW-0408">Iron</keyword>
<keyword evidence="2 11" id="KW-0813">Transport</keyword>
<feature type="chain" id="PRO_5012218465" evidence="13">
    <location>
        <begin position="27"/>
        <end position="773"/>
    </location>
</feature>
<evidence type="ECO:0000256" key="5">
    <source>
        <dbReference type="ARBA" id="ARBA00022692"/>
    </source>
</evidence>
<dbReference type="SUPFAM" id="SSF56935">
    <property type="entry name" value="Porins"/>
    <property type="match status" value="1"/>
</dbReference>
<dbReference type="EMBL" id="FZOS01000001">
    <property type="protein sequence ID" value="SNS12752.1"/>
    <property type="molecule type" value="Genomic_DNA"/>
</dbReference>
<evidence type="ECO:0000256" key="13">
    <source>
        <dbReference type="SAM" id="SignalP"/>
    </source>
</evidence>
<dbReference type="GO" id="GO:0009279">
    <property type="term" value="C:cell outer membrane"/>
    <property type="evidence" value="ECO:0007669"/>
    <property type="project" value="UniProtKB-SubCell"/>
</dbReference>
<feature type="domain" description="TonB-dependent receptor-like beta-barrel" evidence="14">
    <location>
        <begin position="309"/>
        <end position="737"/>
    </location>
</feature>
<dbReference type="Pfam" id="PF07715">
    <property type="entry name" value="Plug"/>
    <property type="match status" value="1"/>
</dbReference>
<evidence type="ECO:0000256" key="7">
    <source>
        <dbReference type="ARBA" id="ARBA00023065"/>
    </source>
</evidence>
<feature type="signal peptide" evidence="13">
    <location>
        <begin position="1"/>
        <end position="26"/>
    </location>
</feature>
<name>A0A239BYL6_9SPHN</name>
<evidence type="ECO:0000313" key="16">
    <source>
        <dbReference type="EMBL" id="SNS12752.1"/>
    </source>
</evidence>
<dbReference type="InterPro" id="IPR036942">
    <property type="entry name" value="Beta-barrel_TonB_sf"/>
</dbReference>
<dbReference type="OrthoDB" id="7176070at2"/>
<keyword evidence="7" id="KW-0406">Ion transport</keyword>
<evidence type="ECO:0000259" key="14">
    <source>
        <dbReference type="Pfam" id="PF00593"/>
    </source>
</evidence>
<dbReference type="GO" id="GO:0006826">
    <property type="term" value="P:iron ion transport"/>
    <property type="evidence" value="ECO:0007669"/>
    <property type="project" value="UniProtKB-KW"/>
</dbReference>
<accession>A0A239BYL6</accession>
<evidence type="ECO:0000256" key="1">
    <source>
        <dbReference type="ARBA" id="ARBA00004571"/>
    </source>
</evidence>
<evidence type="ECO:0000256" key="10">
    <source>
        <dbReference type="ARBA" id="ARBA00023237"/>
    </source>
</evidence>
<evidence type="ECO:0000256" key="6">
    <source>
        <dbReference type="ARBA" id="ARBA00023004"/>
    </source>
</evidence>
<evidence type="ECO:0000256" key="3">
    <source>
        <dbReference type="ARBA" id="ARBA00022452"/>
    </source>
</evidence>
<keyword evidence="9 11" id="KW-0472">Membrane</keyword>
<evidence type="ECO:0000313" key="17">
    <source>
        <dbReference type="Proteomes" id="UP000198281"/>
    </source>
</evidence>
<dbReference type="Proteomes" id="UP000198281">
    <property type="component" value="Unassembled WGS sequence"/>
</dbReference>
<evidence type="ECO:0000256" key="8">
    <source>
        <dbReference type="ARBA" id="ARBA00023077"/>
    </source>
</evidence>
<dbReference type="PANTHER" id="PTHR32552">
    <property type="entry name" value="FERRICHROME IRON RECEPTOR-RELATED"/>
    <property type="match status" value="1"/>
</dbReference>
<comment type="subcellular location">
    <subcellularLocation>
        <location evidence="1 11">Cell outer membrane</location>
        <topology evidence="1 11">Multi-pass membrane protein</topology>
    </subcellularLocation>
</comment>
<evidence type="ECO:0000256" key="2">
    <source>
        <dbReference type="ARBA" id="ARBA00022448"/>
    </source>
</evidence>
<keyword evidence="5 11" id="KW-0812">Transmembrane</keyword>
<dbReference type="CDD" id="cd01347">
    <property type="entry name" value="ligand_gated_channel"/>
    <property type="match status" value="1"/>
</dbReference>
<evidence type="ECO:0000256" key="12">
    <source>
        <dbReference type="RuleBase" id="RU003357"/>
    </source>
</evidence>
<keyword evidence="13" id="KW-0732">Signal</keyword>
<dbReference type="InterPro" id="IPR012910">
    <property type="entry name" value="Plug_dom"/>
</dbReference>
<reference evidence="17" key="1">
    <citation type="submission" date="2017-06" db="EMBL/GenBank/DDBJ databases">
        <authorList>
            <person name="Varghese N."/>
            <person name="Submissions S."/>
        </authorList>
    </citation>
    <scope>NUCLEOTIDE SEQUENCE [LARGE SCALE GENOMIC DNA]</scope>
    <source>
        <strain evidence="17">LNB2</strain>
    </source>
</reference>
<comment type="similarity">
    <text evidence="11 12">Belongs to the TonB-dependent receptor family.</text>
</comment>
<feature type="domain" description="TonB-dependent receptor plug" evidence="15">
    <location>
        <begin position="49"/>
        <end position="158"/>
    </location>
</feature>
<keyword evidence="3 11" id="KW-1134">Transmembrane beta strand</keyword>
<organism evidence="16 17">
    <name type="scientific">Edaphosphingomonas laterariae</name>
    <dbReference type="NCBI Taxonomy" id="861865"/>
    <lineage>
        <taxon>Bacteria</taxon>
        <taxon>Pseudomonadati</taxon>
        <taxon>Pseudomonadota</taxon>
        <taxon>Alphaproteobacteria</taxon>
        <taxon>Sphingomonadales</taxon>
        <taxon>Rhizorhabdaceae</taxon>
        <taxon>Edaphosphingomonas</taxon>
    </lineage>
</organism>
<keyword evidence="8 12" id="KW-0798">TonB box</keyword>
<dbReference type="AlphaFoldDB" id="A0A239BYL6"/>
<evidence type="ECO:0000259" key="15">
    <source>
        <dbReference type="Pfam" id="PF07715"/>
    </source>
</evidence>
<dbReference type="PROSITE" id="PS52016">
    <property type="entry name" value="TONB_DEPENDENT_REC_3"/>
    <property type="match status" value="1"/>
</dbReference>
<evidence type="ECO:0000256" key="4">
    <source>
        <dbReference type="ARBA" id="ARBA00022496"/>
    </source>
</evidence>
<dbReference type="InterPro" id="IPR039426">
    <property type="entry name" value="TonB-dep_rcpt-like"/>
</dbReference>
<dbReference type="InterPro" id="IPR000531">
    <property type="entry name" value="Beta-barrel_TonB"/>
</dbReference>
<proteinExistence type="inferred from homology"/>
<gene>
    <name evidence="16" type="ORF">SAMN06295912_101467</name>
</gene>
<evidence type="ECO:0000256" key="9">
    <source>
        <dbReference type="ARBA" id="ARBA00023136"/>
    </source>
</evidence>
<keyword evidence="10 11" id="KW-0998">Cell outer membrane</keyword>
<protein>
    <submittedName>
        <fullName evidence="16">Iron complex outermembrane recepter protein</fullName>
    </submittedName>
</protein>
<evidence type="ECO:0000256" key="11">
    <source>
        <dbReference type="PROSITE-ProRule" id="PRU01360"/>
    </source>
</evidence>
<keyword evidence="4" id="KW-0410">Iron transport</keyword>
<dbReference type="PANTHER" id="PTHR32552:SF81">
    <property type="entry name" value="TONB-DEPENDENT OUTER MEMBRANE RECEPTOR"/>
    <property type="match status" value="1"/>
</dbReference>
<dbReference type="Pfam" id="PF00593">
    <property type="entry name" value="TonB_dep_Rec_b-barrel"/>
    <property type="match status" value="1"/>
</dbReference>
<sequence length="773" mass="84215">MTSYQKGMARLLASASLAAIATPVVAQEQATSPALEDIVVTAQKREERLQDTPLAVTALSEATIEARDITDASDLSAVAPNLIATITPSSTANVALFIRGIGTAEPILTIDAPVSLYVDGVVLGRSTGAVFDLVELERIEVLRGPQGTLYGRNTTGGAVNLIAKKPADEFGAKGTISYGNLDYKQARVTLDTGQWGDTGLRSKLSYLHKERDGYFNDLNQPDGNDPGAYNLDAFTIAISYDHGGPFRANYTFDFNDRHSWAVPFQVVAMRPDIFAYLNVSPQLGGNAPVVARERLDALRLDMGPIHDKVQGHGLSMELDLGDNLMLKSLTGRRMWDNRQTNGDLDGNSGLVGFVVSPAILAPPNPFIPLGVRTVNLFSASNTRHQDQWSQEFNLVGNFDSLDFVFGAFYFDEDSSENNPQFLTIVQPLANPIPLGPGISTPGFGINIATGPKYQHESTSKALFGQATWHATDKLSITGGLRYTWDKKHLDQETTFRRDLTRKFNEPTWSASVDYEWNDDIMTYARVATGYLAGGFNARSANAGFDPEKITSYEAGVKSELFDRRLRLNLAAFYAKYKDIQVQQFVAGSGGATSITVNAGKATYQGIEAEAMAVPIDGLTFNATIGYVDRDYQEFLVLDPATNTIVDEADNAKFGYSPATTINLGGQYELPPFDFGTFTARLDYTYRGKVYYHPLTRFAPFNDVISDDSVGLLDGRLTLSDIAIGGSKAALSVWGKNLTNANYQNAGIDFGSLGFAGVAWAEKRTYGMDLKFEF</sequence>
<keyword evidence="17" id="KW-1185">Reference proteome</keyword>